<keyword evidence="3" id="KW-1185">Reference proteome</keyword>
<evidence type="ECO:0000313" key="3">
    <source>
        <dbReference type="Proteomes" id="UP001287059"/>
    </source>
</evidence>
<feature type="chain" id="PRO_5046747178" description="PepSY domain-containing protein" evidence="1">
    <location>
        <begin position="27"/>
        <end position="109"/>
    </location>
</feature>
<dbReference type="RefSeq" id="WP_320289700.1">
    <property type="nucleotide sequence ID" value="NZ_JAVIIW010000032.1"/>
</dbReference>
<proteinExistence type="predicted"/>
<keyword evidence="1" id="KW-0732">Signal</keyword>
<dbReference type="Proteomes" id="UP001287059">
    <property type="component" value="Unassembled WGS sequence"/>
</dbReference>
<evidence type="ECO:0008006" key="4">
    <source>
        <dbReference type="Google" id="ProtNLM"/>
    </source>
</evidence>
<reference evidence="2 3" key="1">
    <citation type="submission" date="2023-08" db="EMBL/GenBank/DDBJ databases">
        <title>Implementing the SeqCode for naming new Mesorhizobium species isolated from Vachellia karroo root nodules.</title>
        <authorList>
            <person name="Van Lill M."/>
        </authorList>
    </citation>
    <scope>NUCLEOTIDE SEQUENCE [LARGE SCALE GENOMIC DNA]</scope>
    <source>
        <strain evidence="2 3">VK24D</strain>
    </source>
</reference>
<protein>
    <recommendedName>
        <fullName evidence="4">PepSY domain-containing protein</fullName>
    </recommendedName>
</protein>
<organism evidence="2 3">
    <name type="scientific">Mesorhizobium album</name>
    <dbReference type="NCBI Taxonomy" id="3072314"/>
    <lineage>
        <taxon>Bacteria</taxon>
        <taxon>Pseudomonadati</taxon>
        <taxon>Pseudomonadota</taxon>
        <taxon>Alphaproteobacteria</taxon>
        <taxon>Hyphomicrobiales</taxon>
        <taxon>Phyllobacteriaceae</taxon>
        <taxon>Mesorhizobium</taxon>
    </lineage>
</organism>
<gene>
    <name evidence="2" type="ORF">RFN28_24025</name>
</gene>
<comment type="caution">
    <text evidence="2">The sequence shown here is derived from an EMBL/GenBank/DDBJ whole genome shotgun (WGS) entry which is preliminary data.</text>
</comment>
<feature type="signal peptide" evidence="1">
    <location>
        <begin position="1"/>
        <end position="26"/>
    </location>
</feature>
<sequence>MTAKLKRLIVLGLTGLIFAQPLAVRADEDDDGDHDRARDLYEHGEIEGLAKILDVVRAKAPGDVVAVDLVRLGSKWIYRLQVIGADGRRKVVEVDAGAGVIVRGGGGDH</sequence>
<accession>A0ABU4Y6I9</accession>
<evidence type="ECO:0000256" key="1">
    <source>
        <dbReference type="SAM" id="SignalP"/>
    </source>
</evidence>
<name>A0ABU4Y6I9_9HYPH</name>
<dbReference type="EMBL" id="JAVIIW010000032">
    <property type="protein sequence ID" value="MDX8481507.1"/>
    <property type="molecule type" value="Genomic_DNA"/>
</dbReference>
<evidence type="ECO:0000313" key="2">
    <source>
        <dbReference type="EMBL" id="MDX8481507.1"/>
    </source>
</evidence>